<keyword evidence="4" id="KW-1185">Reference proteome</keyword>
<dbReference type="Gene3D" id="3.40.1550.10">
    <property type="entry name" value="CheC-like"/>
    <property type="match status" value="1"/>
</dbReference>
<dbReference type="KEGG" id="alus:STSP2_03184"/>
<accession>A0A1U9NPX1</accession>
<dbReference type="RefSeq" id="WP_146663616.1">
    <property type="nucleotide sequence ID" value="NZ_CP019791.1"/>
</dbReference>
<feature type="domain" description="Chemotaxis phosphatase CheX-like" evidence="2">
    <location>
        <begin position="44"/>
        <end position="125"/>
    </location>
</feature>
<keyword evidence="1" id="KW-0145">Chemotaxis</keyword>
<evidence type="ECO:0000313" key="3">
    <source>
        <dbReference type="EMBL" id="AQT69983.1"/>
    </source>
</evidence>
<name>A0A1U9NPX1_9BACT</name>
<dbReference type="SUPFAM" id="SSF103039">
    <property type="entry name" value="CheC-like"/>
    <property type="match status" value="1"/>
</dbReference>
<dbReference type="InterPro" id="IPR038756">
    <property type="entry name" value="CheX-like"/>
</dbReference>
<dbReference type="EMBL" id="CP019791">
    <property type="protein sequence ID" value="AQT69983.1"/>
    <property type="molecule type" value="Genomic_DNA"/>
</dbReference>
<dbReference type="GO" id="GO:0006935">
    <property type="term" value="P:chemotaxis"/>
    <property type="evidence" value="ECO:0007669"/>
    <property type="project" value="UniProtKB-KW"/>
</dbReference>
<dbReference type="CDD" id="cd17906">
    <property type="entry name" value="CheX"/>
    <property type="match status" value="1"/>
</dbReference>
<evidence type="ECO:0000313" key="4">
    <source>
        <dbReference type="Proteomes" id="UP000189674"/>
    </source>
</evidence>
<dbReference type="Pfam" id="PF13690">
    <property type="entry name" value="CheX"/>
    <property type="match status" value="1"/>
</dbReference>
<protein>
    <submittedName>
        <fullName evidence="3">Chemotaxis protein CheC, inhibitor of MCP methylation</fullName>
    </submittedName>
</protein>
<gene>
    <name evidence="3" type="ORF">STSP2_03184</name>
</gene>
<evidence type="ECO:0000256" key="1">
    <source>
        <dbReference type="ARBA" id="ARBA00022500"/>
    </source>
</evidence>
<dbReference type="OrthoDB" id="9790435at2"/>
<evidence type="ECO:0000259" key="2">
    <source>
        <dbReference type="Pfam" id="PF13690"/>
    </source>
</evidence>
<proteinExistence type="predicted"/>
<sequence>MIAEKTLTEPLWQAAEEAFKCMIMLDLDRVDKLEKLDENTPRMVGSITFMGALQGAVVVQCDLDTARMVSRSMLMMGAEDEISDEEVEDALGEVVNLVLGGFKSRIANDLGEIQISVPMVIQAKDPSPGAGTGGEVADVFVKSGEHELQMSVVYKQK</sequence>
<organism evidence="3 4">
    <name type="scientific">Anaerohalosphaera lusitana</name>
    <dbReference type="NCBI Taxonomy" id="1936003"/>
    <lineage>
        <taxon>Bacteria</taxon>
        <taxon>Pseudomonadati</taxon>
        <taxon>Planctomycetota</taxon>
        <taxon>Phycisphaerae</taxon>
        <taxon>Sedimentisphaerales</taxon>
        <taxon>Anaerohalosphaeraceae</taxon>
        <taxon>Anaerohalosphaera</taxon>
    </lineage>
</organism>
<reference evidence="4" key="1">
    <citation type="submission" date="2017-02" db="EMBL/GenBank/DDBJ databases">
        <title>Comparative genomics and description of representatives of a novel lineage of planctomycetes thriving in anoxic sediments.</title>
        <authorList>
            <person name="Spring S."/>
            <person name="Bunk B."/>
            <person name="Sproer C."/>
        </authorList>
    </citation>
    <scope>NUCLEOTIDE SEQUENCE [LARGE SCALE GENOMIC DNA]</scope>
    <source>
        <strain evidence="4">ST-NAGAB-D1</strain>
    </source>
</reference>
<dbReference type="InterPro" id="IPR028976">
    <property type="entry name" value="CheC-like_sf"/>
</dbReference>
<dbReference type="Proteomes" id="UP000189674">
    <property type="component" value="Chromosome"/>
</dbReference>
<dbReference type="PANTHER" id="PTHR39452">
    <property type="entry name" value="CHEY-P PHOSPHATASE CHEX"/>
    <property type="match status" value="1"/>
</dbReference>
<dbReference type="STRING" id="1936003.STSP2_03184"/>
<dbReference type="InterPro" id="IPR028051">
    <property type="entry name" value="CheX-like_dom"/>
</dbReference>
<dbReference type="AlphaFoldDB" id="A0A1U9NPX1"/>
<dbReference type="PANTHER" id="PTHR39452:SF1">
    <property type="entry name" value="CHEY-P PHOSPHATASE CHEX"/>
    <property type="match status" value="1"/>
</dbReference>